<protein>
    <submittedName>
        <fullName evidence="2">Uncharacterized protein</fullName>
    </submittedName>
</protein>
<reference evidence="2 3" key="1">
    <citation type="submission" date="2024-03" db="EMBL/GenBank/DDBJ databases">
        <title>Human intestinal bacterial collection.</title>
        <authorList>
            <person name="Pauvert C."/>
            <person name="Hitch T.C.A."/>
            <person name="Clavel T."/>
        </authorList>
    </citation>
    <scope>NUCLEOTIDE SEQUENCE [LARGE SCALE GENOMIC DNA]</scope>
    <source>
        <strain evidence="2 3">CLA-AA-H78B</strain>
    </source>
</reference>
<organism evidence="2 3">
    <name type="scientific">Hominiventricola aquisgranensis</name>
    <dbReference type="NCBI Taxonomy" id="3133164"/>
    <lineage>
        <taxon>Bacteria</taxon>
        <taxon>Bacillati</taxon>
        <taxon>Bacillota</taxon>
        <taxon>Clostridia</taxon>
        <taxon>Lachnospirales</taxon>
        <taxon>Lachnospiraceae</taxon>
        <taxon>Hominiventricola</taxon>
    </lineage>
</organism>
<dbReference type="RefSeq" id="WP_118627400.1">
    <property type="nucleotide sequence ID" value="NZ_JBBMFC010000004.1"/>
</dbReference>
<feature type="transmembrane region" description="Helical" evidence="1">
    <location>
        <begin position="12"/>
        <end position="29"/>
    </location>
</feature>
<keyword evidence="1" id="KW-1133">Transmembrane helix</keyword>
<dbReference type="EMBL" id="JBBMFC010000004">
    <property type="protein sequence ID" value="MEQ2577781.1"/>
    <property type="molecule type" value="Genomic_DNA"/>
</dbReference>
<gene>
    <name evidence="2" type="ORF">WMO62_02855</name>
</gene>
<keyword evidence="1" id="KW-0472">Membrane</keyword>
<proteinExistence type="predicted"/>
<feature type="transmembrane region" description="Helical" evidence="1">
    <location>
        <begin position="91"/>
        <end position="115"/>
    </location>
</feature>
<keyword evidence="1" id="KW-0812">Transmembrane</keyword>
<feature type="transmembrane region" description="Helical" evidence="1">
    <location>
        <begin position="49"/>
        <end position="70"/>
    </location>
</feature>
<accession>A0ABV1HYJ0</accession>
<name>A0ABV1HYJ0_9FIRM</name>
<evidence type="ECO:0000256" key="1">
    <source>
        <dbReference type="SAM" id="Phobius"/>
    </source>
</evidence>
<evidence type="ECO:0000313" key="2">
    <source>
        <dbReference type="EMBL" id="MEQ2577781.1"/>
    </source>
</evidence>
<comment type="caution">
    <text evidence="2">The sequence shown here is derived from an EMBL/GenBank/DDBJ whole genome shotgun (WGS) entry which is preliminary data.</text>
</comment>
<sequence length="123" mass="14473">MKDVRDELVKLVYKTVFICIAVFIIAVFVKDYYLNYLFGLLFYPLNKYIKFVLTFFICFWPFISAIMILLRATWFIIKNILLADVTFSKEYFFFFAVAQIIMAILIIVATISSILTNTKDLLC</sequence>
<dbReference type="Proteomes" id="UP001470288">
    <property type="component" value="Unassembled WGS sequence"/>
</dbReference>
<evidence type="ECO:0000313" key="3">
    <source>
        <dbReference type="Proteomes" id="UP001470288"/>
    </source>
</evidence>
<keyword evidence="3" id="KW-1185">Reference proteome</keyword>